<comment type="caution">
    <text evidence="3">The sequence shown here is derived from an EMBL/GenBank/DDBJ whole genome shotgun (WGS) entry which is preliminary data.</text>
</comment>
<feature type="region of interest" description="Disordered" evidence="1">
    <location>
        <begin position="47"/>
        <end position="72"/>
    </location>
</feature>
<accession>A0AAJ4XPJ9</accession>
<name>A0AAJ4XPJ9_9BASI</name>
<protein>
    <recommendedName>
        <fullName evidence="5">Effector family protein Eff1</fullName>
    </recommendedName>
</protein>
<gene>
    <name evidence="3" type="ORF">MEPE_04280</name>
</gene>
<evidence type="ECO:0000256" key="1">
    <source>
        <dbReference type="SAM" id="MobiDB-lite"/>
    </source>
</evidence>
<organism evidence="3 4">
    <name type="scientific">Melanopsichium pennsylvanicum</name>
    <dbReference type="NCBI Taxonomy" id="63383"/>
    <lineage>
        <taxon>Eukaryota</taxon>
        <taxon>Fungi</taxon>
        <taxon>Dikarya</taxon>
        <taxon>Basidiomycota</taxon>
        <taxon>Ustilaginomycotina</taxon>
        <taxon>Ustilaginomycetes</taxon>
        <taxon>Ustilaginales</taxon>
        <taxon>Ustilaginaceae</taxon>
        <taxon>Melanopsichium</taxon>
    </lineage>
</organism>
<feature type="compositionally biased region" description="Polar residues" evidence="1">
    <location>
        <begin position="94"/>
        <end position="113"/>
    </location>
</feature>
<dbReference type="EMBL" id="OAPG01000010">
    <property type="protein sequence ID" value="SNX85571.1"/>
    <property type="molecule type" value="Genomic_DNA"/>
</dbReference>
<reference evidence="3" key="1">
    <citation type="submission" date="2023-10" db="EMBL/GenBank/DDBJ databases">
        <authorList>
            <person name="Guldener U."/>
        </authorList>
    </citation>
    <scope>NUCLEOTIDE SEQUENCE</scope>
    <source>
        <strain evidence="3">Mp4</strain>
    </source>
</reference>
<sequence length="309" mass="34439">MTGTYRLVLVLVVLAVSRACHAIDDIWAQLGDLPEVVREYQQVRNIPEPGQSLHPQPANHDPGHSRLFQDAPGHFQAGQNSLAHFSGQHLGPSSAASVPYETSHTPSSSRAGQVTQIAEIHSQSFPADDPIIVDFDTATGQPKHPRPLTVQQRKEILKPIAEKSWRTRPSLVKSKFQAFNSERLTPELIGDAYFARHAMYRHVHGTGIYVTSAHGPYERSKRIALYHGGMETTMDLDHQLHVWRRFSIAGQPGSVLQYIGKVEPGLTHTTVTRPFSSYKTEKFWKLLGPDSIYDSAPFELINLKSKVTA</sequence>
<evidence type="ECO:0000313" key="4">
    <source>
        <dbReference type="Proteomes" id="UP001294444"/>
    </source>
</evidence>
<dbReference type="AlphaFoldDB" id="A0AAJ4XPJ9"/>
<feature type="region of interest" description="Disordered" evidence="1">
    <location>
        <begin position="84"/>
        <end position="113"/>
    </location>
</feature>
<feature type="signal peptide" evidence="2">
    <location>
        <begin position="1"/>
        <end position="22"/>
    </location>
</feature>
<evidence type="ECO:0000256" key="2">
    <source>
        <dbReference type="SAM" id="SignalP"/>
    </source>
</evidence>
<evidence type="ECO:0008006" key="5">
    <source>
        <dbReference type="Google" id="ProtNLM"/>
    </source>
</evidence>
<feature type="chain" id="PRO_5042575124" description="Effector family protein Eff1" evidence="2">
    <location>
        <begin position="23"/>
        <end position="309"/>
    </location>
</feature>
<proteinExistence type="predicted"/>
<evidence type="ECO:0000313" key="3">
    <source>
        <dbReference type="EMBL" id="SNX85571.1"/>
    </source>
</evidence>
<keyword evidence="2" id="KW-0732">Signal</keyword>
<dbReference type="Proteomes" id="UP001294444">
    <property type="component" value="Unassembled WGS sequence"/>
</dbReference>
<keyword evidence="4" id="KW-1185">Reference proteome</keyword>